<name>A0A5C5YJQ3_9BACT</name>
<dbReference type="PANTHER" id="PTHR36503">
    <property type="entry name" value="BLR2520 PROTEIN"/>
    <property type="match status" value="1"/>
</dbReference>
<protein>
    <recommendedName>
        <fullName evidence="3">Glyoxalase-like domain protein</fullName>
    </recommendedName>
</protein>
<sequence length="76" mass="8642">MLCLSCDDQDAVDRMSDIASQNGGTVDINPKQDHDFMYSRSQADFDGHVWVMMWMSPSAIDVPECDVVTKRTEELR</sequence>
<evidence type="ECO:0000313" key="1">
    <source>
        <dbReference type="EMBL" id="TWT75124.1"/>
    </source>
</evidence>
<comment type="caution">
    <text evidence="1">The sequence shown here is derived from an EMBL/GenBank/DDBJ whole genome shotgun (WGS) entry which is preliminary data.</text>
</comment>
<reference evidence="1 2" key="1">
    <citation type="submission" date="2019-02" db="EMBL/GenBank/DDBJ databases">
        <title>Deep-cultivation of Planctomycetes and their phenomic and genomic characterization uncovers novel biology.</title>
        <authorList>
            <person name="Wiegand S."/>
            <person name="Jogler M."/>
            <person name="Boedeker C."/>
            <person name="Pinto D."/>
            <person name="Vollmers J."/>
            <person name="Rivas-Marin E."/>
            <person name="Kohn T."/>
            <person name="Peeters S.H."/>
            <person name="Heuer A."/>
            <person name="Rast P."/>
            <person name="Oberbeckmann S."/>
            <person name="Bunk B."/>
            <person name="Jeske O."/>
            <person name="Meyerdierks A."/>
            <person name="Storesund J.E."/>
            <person name="Kallscheuer N."/>
            <person name="Luecker S."/>
            <person name="Lage O.M."/>
            <person name="Pohl T."/>
            <person name="Merkel B.J."/>
            <person name="Hornburger P."/>
            <person name="Mueller R.-W."/>
            <person name="Bruemmer F."/>
            <person name="Labrenz M."/>
            <person name="Spormann A.M."/>
            <person name="Op Den Camp H."/>
            <person name="Overmann J."/>
            <person name="Amann R."/>
            <person name="Jetten M.S.M."/>
            <person name="Mascher T."/>
            <person name="Medema M.H."/>
            <person name="Devos D.P."/>
            <person name="Kaster A.-K."/>
            <person name="Ovreas L."/>
            <person name="Rohde M."/>
            <person name="Galperin M.Y."/>
            <person name="Jogler C."/>
        </authorList>
    </citation>
    <scope>NUCLEOTIDE SEQUENCE [LARGE SCALE GENOMIC DNA]</scope>
    <source>
        <strain evidence="1 2">CA85</strain>
    </source>
</reference>
<dbReference type="PANTHER" id="PTHR36503:SF2">
    <property type="entry name" value="BLR2408 PROTEIN"/>
    <property type="match status" value="1"/>
</dbReference>
<dbReference type="SUPFAM" id="SSF54593">
    <property type="entry name" value="Glyoxalase/Bleomycin resistance protein/Dihydroxybiphenyl dioxygenase"/>
    <property type="match status" value="1"/>
</dbReference>
<proteinExistence type="predicted"/>
<dbReference type="RefSeq" id="WP_146389602.1">
    <property type="nucleotide sequence ID" value="NZ_SJPK01000001.1"/>
</dbReference>
<dbReference type="InterPro" id="IPR029068">
    <property type="entry name" value="Glyas_Bleomycin-R_OHBP_Dase"/>
</dbReference>
<keyword evidence="2" id="KW-1185">Reference proteome</keyword>
<dbReference type="Proteomes" id="UP000318053">
    <property type="component" value="Unassembled WGS sequence"/>
</dbReference>
<evidence type="ECO:0008006" key="3">
    <source>
        <dbReference type="Google" id="ProtNLM"/>
    </source>
</evidence>
<dbReference type="AlphaFoldDB" id="A0A5C5YJQ3"/>
<accession>A0A5C5YJQ3</accession>
<gene>
    <name evidence="1" type="ORF">CA85_04130</name>
</gene>
<dbReference type="EMBL" id="SJPK01000001">
    <property type="protein sequence ID" value="TWT75124.1"/>
    <property type="molecule type" value="Genomic_DNA"/>
</dbReference>
<dbReference type="Gene3D" id="3.10.180.10">
    <property type="entry name" value="2,3-Dihydroxybiphenyl 1,2-Dioxygenase, domain 1"/>
    <property type="match status" value="1"/>
</dbReference>
<dbReference type="OrthoDB" id="9798430at2"/>
<evidence type="ECO:0000313" key="2">
    <source>
        <dbReference type="Proteomes" id="UP000318053"/>
    </source>
</evidence>
<organism evidence="1 2">
    <name type="scientific">Allorhodopirellula solitaria</name>
    <dbReference type="NCBI Taxonomy" id="2527987"/>
    <lineage>
        <taxon>Bacteria</taxon>
        <taxon>Pseudomonadati</taxon>
        <taxon>Planctomycetota</taxon>
        <taxon>Planctomycetia</taxon>
        <taxon>Pirellulales</taxon>
        <taxon>Pirellulaceae</taxon>
        <taxon>Allorhodopirellula</taxon>
    </lineage>
</organism>